<organism evidence="3 4">
    <name type="scientific">Solirubrobacter ginsenosidimutans</name>
    <dbReference type="NCBI Taxonomy" id="490573"/>
    <lineage>
        <taxon>Bacteria</taxon>
        <taxon>Bacillati</taxon>
        <taxon>Actinomycetota</taxon>
        <taxon>Thermoleophilia</taxon>
        <taxon>Solirubrobacterales</taxon>
        <taxon>Solirubrobacteraceae</taxon>
        <taxon>Solirubrobacter</taxon>
    </lineage>
</organism>
<proteinExistence type="predicted"/>
<dbReference type="InterPro" id="IPR002054">
    <property type="entry name" value="DNA-dir_DNA_pol_X"/>
</dbReference>
<feature type="domain" description="DNA-directed DNA polymerase X" evidence="2">
    <location>
        <begin position="1"/>
        <end position="287"/>
    </location>
</feature>
<dbReference type="CDD" id="cd07436">
    <property type="entry name" value="PHP_PolX"/>
    <property type="match status" value="1"/>
</dbReference>
<dbReference type="InterPro" id="IPR022311">
    <property type="entry name" value="PolX-like"/>
</dbReference>
<comment type="caution">
    <text evidence="3">The sequence shown here is derived from an EMBL/GenBank/DDBJ whole genome shotgun (WGS) entry which is preliminary data.</text>
</comment>
<gene>
    <name evidence="3" type="ORF">OM076_07455</name>
</gene>
<dbReference type="AlphaFoldDB" id="A0A9X3S3X7"/>
<dbReference type="RefSeq" id="WP_270038859.1">
    <property type="nucleotide sequence ID" value="NZ_JAPDOD010000004.1"/>
</dbReference>
<evidence type="ECO:0000259" key="2">
    <source>
        <dbReference type="SMART" id="SM00483"/>
    </source>
</evidence>
<dbReference type="PANTHER" id="PTHR36928:SF1">
    <property type="entry name" value="PHOSPHATASE YCDX-RELATED"/>
    <property type="match status" value="1"/>
</dbReference>
<dbReference type="GO" id="GO:0003677">
    <property type="term" value="F:DNA binding"/>
    <property type="evidence" value="ECO:0007669"/>
    <property type="project" value="InterPro"/>
</dbReference>
<dbReference type="InterPro" id="IPR004013">
    <property type="entry name" value="PHP_dom"/>
</dbReference>
<dbReference type="InterPro" id="IPR010996">
    <property type="entry name" value="HHH_MUS81"/>
</dbReference>
<dbReference type="EMBL" id="JAPDOD010000004">
    <property type="protein sequence ID" value="MDA0160093.1"/>
    <property type="molecule type" value="Genomic_DNA"/>
</dbReference>
<dbReference type="InterPro" id="IPR016195">
    <property type="entry name" value="Pol/histidinol_Pase-like"/>
</dbReference>
<dbReference type="Gene3D" id="3.20.20.140">
    <property type="entry name" value="Metal-dependent hydrolases"/>
    <property type="match status" value="1"/>
</dbReference>
<dbReference type="Gene3D" id="3.30.460.10">
    <property type="entry name" value="Beta Polymerase, domain 2"/>
    <property type="match status" value="1"/>
</dbReference>
<sequence>MDNAEIADRLDAFATLLELAEANPYQPRAYRRAAETIRAAPVPIEELVRTGRAEALRGIGSGIATRLRELVETGEIAELRELEREIVPGIVGLGRFLGLTTKRSIELARALEVQTPEEFRAAVAAGRLRTVPGVGPKLEARVVEALARENTPRPGLLLDRARALVSAIASALDGEPAGDTRRWRDTCEHLAVVCSAADPASLLTRFEALPQIVAVIERDERRVRGLTVEGVPIDVVVAAPERFGTELLRATGSAHYVAALEPLPDAPSEAAVYDALGVPWLPPELREAPFNGEPPALVEVDDIRGDLHCHTTWSDGRFSVEEMGRAARERGYDYIAICDHTPAVGAVRGLTADDVRRQGEEIAAANERLAPLRILRGIECDILPDGRLDLPDDVLAELDWVQASVHGGQRMPRPEMTRRVEEALRHPAVRCLSHPLGRLIGRRPENALDLERVFEVAREHGVALEVNGLAARLDLSGEHVREALSAGVRIVCSTDAHSVNGLANLPLSVHTARRGGATRADVLNTRPTDALMTPMSG</sequence>
<name>A0A9X3S3X7_9ACTN</name>
<dbReference type="GO" id="GO:0042578">
    <property type="term" value="F:phosphoric ester hydrolase activity"/>
    <property type="evidence" value="ECO:0007669"/>
    <property type="project" value="TreeGrafter"/>
</dbReference>
<dbReference type="SMART" id="SM00481">
    <property type="entry name" value="POLIIIAc"/>
    <property type="match status" value="1"/>
</dbReference>
<feature type="domain" description="Polymerase/histidinol phosphatase N-terminal" evidence="1">
    <location>
        <begin position="305"/>
        <end position="384"/>
    </location>
</feature>
<dbReference type="InterPro" id="IPR027421">
    <property type="entry name" value="DNA_pol_lamdba_lyase_dom_sf"/>
</dbReference>
<dbReference type="SUPFAM" id="SSF81301">
    <property type="entry name" value="Nucleotidyltransferase"/>
    <property type="match status" value="1"/>
</dbReference>
<dbReference type="PANTHER" id="PTHR36928">
    <property type="entry name" value="PHOSPHATASE YCDX-RELATED"/>
    <property type="match status" value="1"/>
</dbReference>
<protein>
    <submittedName>
        <fullName evidence="3">PHP domain-containing protein</fullName>
    </submittedName>
</protein>
<reference evidence="3" key="1">
    <citation type="submission" date="2022-10" db="EMBL/GenBank/DDBJ databases">
        <title>The WGS of Solirubrobacter ginsenosidimutans DSM 21036.</title>
        <authorList>
            <person name="Jiang Z."/>
        </authorList>
    </citation>
    <scope>NUCLEOTIDE SEQUENCE</scope>
    <source>
        <strain evidence="3">DSM 21036</strain>
    </source>
</reference>
<dbReference type="Pfam" id="PF14716">
    <property type="entry name" value="HHH_8"/>
    <property type="match status" value="1"/>
</dbReference>
<dbReference type="GO" id="GO:0008270">
    <property type="term" value="F:zinc ion binding"/>
    <property type="evidence" value="ECO:0007669"/>
    <property type="project" value="TreeGrafter"/>
</dbReference>
<dbReference type="SUPFAM" id="SSF47802">
    <property type="entry name" value="DNA polymerase beta, N-terminal domain-like"/>
    <property type="match status" value="1"/>
</dbReference>
<dbReference type="PIRSF" id="PIRSF005047">
    <property type="entry name" value="UCP005047_YshC"/>
    <property type="match status" value="1"/>
</dbReference>
<dbReference type="Pfam" id="PF02811">
    <property type="entry name" value="PHP"/>
    <property type="match status" value="1"/>
</dbReference>
<dbReference type="SUPFAM" id="SSF89550">
    <property type="entry name" value="PHP domain-like"/>
    <property type="match status" value="1"/>
</dbReference>
<dbReference type="InterPro" id="IPR043519">
    <property type="entry name" value="NT_sf"/>
</dbReference>
<dbReference type="InterPro" id="IPR050243">
    <property type="entry name" value="PHP_phosphatase"/>
</dbReference>
<dbReference type="InterPro" id="IPR047967">
    <property type="entry name" value="PolX_PHP"/>
</dbReference>
<dbReference type="InterPro" id="IPR003141">
    <property type="entry name" value="Pol/His_phosphatase_N"/>
</dbReference>
<dbReference type="GO" id="GO:0005829">
    <property type="term" value="C:cytosol"/>
    <property type="evidence" value="ECO:0007669"/>
    <property type="project" value="TreeGrafter"/>
</dbReference>
<evidence type="ECO:0000313" key="4">
    <source>
        <dbReference type="Proteomes" id="UP001149140"/>
    </source>
</evidence>
<keyword evidence="4" id="KW-1185">Reference proteome</keyword>
<evidence type="ECO:0000313" key="3">
    <source>
        <dbReference type="EMBL" id="MDA0160093.1"/>
    </source>
</evidence>
<dbReference type="Gene3D" id="1.10.150.110">
    <property type="entry name" value="DNA polymerase beta, N-terminal domain-like"/>
    <property type="match status" value="1"/>
</dbReference>
<dbReference type="GO" id="GO:0003887">
    <property type="term" value="F:DNA-directed DNA polymerase activity"/>
    <property type="evidence" value="ECO:0007669"/>
    <property type="project" value="InterPro"/>
</dbReference>
<dbReference type="Proteomes" id="UP001149140">
    <property type="component" value="Unassembled WGS sequence"/>
</dbReference>
<dbReference type="Gene3D" id="1.10.150.20">
    <property type="entry name" value="5' to 3' exonuclease, C-terminal subdomain"/>
    <property type="match status" value="1"/>
</dbReference>
<evidence type="ECO:0000259" key="1">
    <source>
        <dbReference type="SMART" id="SM00481"/>
    </source>
</evidence>
<dbReference type="SMART" id="SM00483">
    <property type="entry name" value="POLXc"/>
    <property type="match status" value="1"/>
</dbReference>
<accession>A0A9X3S3X7</accession>